<evidence type="ECO:0000313" key="2">
    <source>
        <dbReference type="EMBL" id="ODV79640.1"/>
    </source>
</evidence>
<dbReference type="SUPFAM" id="SSF53474">
    <property type="entry name" value="alpha/beta-Hydrolases"/>
    <property type="match status" value="1"/>
</dbReference>
<dbReference type="AlphaFoldDB" id="A0A1E4SJH4"/>
<keyword evidence="1 2" id="KW-0378">Hydrolase</keyword>
<name>A0A1E4SJH4_9ASCO</name>
<proteinExistence type="predicted"/>
<keyword evidence="3" id="KW-1185">Reference proteome</keyword>
<dbReference type="InterPro" id="IPR019436">
    <property type="entry name" value="Say1-like"/>
</dbReference>
<organism evidence="2 3">
    <name type="scientific">Suhomyces tanzawaensis NRRL Y-17324</name>
    <dbReference type="NCBI Taxonomy" id="984487"/>
    <lineage>
        <taxon>Eukaryota</taxon>
        <taxon>Fungi</taxon>
        <taxon>Dikarya</taxon>
        <taxon>Ascomycota</taxon>
        <taxon>Saccharomycotina</taxon>
        <taxon>Pichiomycetes</taxon>
        <taxon>Debaryomycetaceae</taxon>
        <taxon>Suhomyces</taxon>
    </lineage>
</organism>
<protein>
    <submittedName>
        <fullName evidence="2">Alpha/beta-hydrolase</fullName>
    </submittedName>
</protein>
<sequence>MVSVRGSLLMLRLTPELIYYILRYFVIGSPYRKLKNRFVATIKMVIYRWGISLPIPDGRFISFLKNKTLINSVIPLAHKQITSKYNNYGKQFDPKSIWIYEKPDRKPSDPVLIYLHGGGYYIQTAPSQVTGVMAIHQLLDPEKRKNLSILLLDYSLACHGFTLPTQLNELDSSYTELSKGCSNIILMGDSAGGHLALTYSQKLKLENIPNKPYPSKLVLISPWVKILPSESQFTPGNSFYDNDGRDIIQYYDMNHLKHVVGDNSLNSLLMSPSNKIPQVRSDWNSIPTFANPDSDIFVLLGEDEAFRDDILEWCDYALGVPLRSQHKYGHFGNFFDPKTHSYHREGGSEGASVRIYVEPWGVHDSCFFFEDSLFSEIKKKKRTLKDVDQEKYFGLYRVAKFLNDKL</sequence>
<dbReference type="Pfam" id="PF10340">
    <property type="entry name" value="Say1_Mug180"/>
    <property type="match status" value="1"/>
</dbReference>
<dbReference type="PANTHER" id="PTHR48081:SF31">
    <property type="entry name" value="STERYL ACETYL HYDROLASE MUG81-RELATED"/>
    <property type="match status" value="1"/>
</dbReference>
<evidence type="ECO:0000256" key="1">
    <source>
        <dbReference type="ARBA" id="ARBA00022801"/>
    </source>
</evidence>
<gene>
    <name evidence="2" type="ORF">CANTADRAFT_49596</name>
</gene>
<dbReference type="EMBL" id="KV453911">
    <property type="protein sequence ID" value="ODV79640.1"/>
    <property type="molecule type" value="Genomic_DNA"/>
</dbReference>
<dbReference type="InterPro" id="IPR050300">
    <property type="entry name" value="GDXG_lipolytic_enzyme"/>
</dbReference>
<dbReference type="RefSeq" id="XP_020064762.1">
    <property type="nucleotide sequence ID" value="XM_020209729.1"/>
</dbReference>
<dbReference type="GeneID" id="30983865"/>
<dbReference type="Proteomes" id="UP000094285">
    <property type="component" value="Unassembled WGS sequence"/>
</dbReference>
<accession>A0A1E4SJH4</accession>
<dbReference type="GO" id="GO:0016787">
    <property type="term" value="F:hydrolase activity"/>
    <property type="evidence" value="ECO:0007669"/>
    <property type="project" value="UniProtKB-KW"/>
</dbReference>
<reference evidence="3" key="1">
    <citation type="submission" date="2016-05" db="EMBL/GenBank/DDBJ databases">
        <title>Comparative genomics of biotechnologically important yeasts.</title>
        <authorList>
            <consortium name="DOE Joint Genome Institute"/>
            <person name="Riley R."/>
            <person name="Haridas S."/>
            <person name="Wolfe K.H."/>
            <person name="Lopes M.R."/>
            <person name="Hittinger C.T."/>
            <person name="Goker M."/>
            <person name="Salamov A."/>
            <person name="Wisecaver J."/>
            <person name="Long T.M."/>
            <person name="Aerts A.L."/>
            <person name="Barry K."/>
            <person name="Choi C."/>
            <person name="Clum A."/>
            <person name="Coughlan A.Y."/>
            <person name="Deshpande S."/>
            <person name="Douglass A.P."/>
            <person name="Hanson S.J."/>
            <person name="Klenk H.-P."/>
            <person name="Labutti K."/>
            <person name="Lapidus A."/>
            <person name="Lindquist E."/>
            <person name="Lipzen A."/>
            <person name="Meier-Kolthoff J.P."/>
            <person name="Ohm R.A."/>
            <person name="Otillar R.P."/>
            <person name="Pangilinan J."/>
            <person name="Peng Y."/>
            <person name="Rokas A."/>
            <person name="Rosa C.A."/>
            <person name="Scheuner C."/>
            <person name="Sibirny A.A."/>
            <person name="Slot J.C."/>
            <person name="Stielow J.B."/>
            <person name="Sun H."/>
            <person name="Kurtzman C.P."/>
            <person name="Blackwell M."/>
            <person name="Grigoriev I.V."/>
            <person name="Jeffries T.W."/>
        </authorList>
    </citation>
    <scope>NUCLEOTIDE SEQUENCE [LARGE SCALE GENOMIC DNA]</scope>
    <source>
        <strain evidence="3">NRRL Y-17324</strain>
    </source>
</reference>
<dbReference type="PANTHER" id="PTHR48081">
    <property type="entry name" value="AB HYDROLASE SUPERFAMILY PROTEIN C4A8.06C"/>
    <property type="match status" value="1"/>
</dbReference>
<dbReference type="Gene3D" id="3.40.50.1820">
    <property type="entry name" value="alpha/beta hydrolase"/>
    <property type="match status" value="1"/>
</dbReference>
<evidence type="ECO:0000313" key="3">
    <source>
        <dbReference type="Proteomes" id="UP000094285"/>
    </source>
</evidence>
<dbReference type="STRING" id="984487.A0A1E4SJH4"/>
<dbReference type="InterPro" id="IPR029058">
    <property type="entry name" value="AB_hydrolase_fold"/>
</dbReference>
<dbReference type="OrthoDB" id="2152029at2759"/>